<name>A0ABW1KB23_9ACTN</name>
<evidence type="ECO:0000313" key="2">
    <source>
        <dbReference type="Proteomes" id="UP001596203"/>
    </source>
</evidence>
<sequence length="83" mass="9253">MTAPATVLAALPADLLVQAQDARDELSIFMPGRNTMVKYCTMILRLLNAYPLDGERFVNVARLRQEIHDDGVLSSAPVERRPE</sequence>
<organism evidence="1 2">
    <name type="scientific">Plantactinospora solaniradicis</name>
    <dbReference type="NCBI Taxonomy" id="1723736"/>
    <lineage>
        <taxon>Bacteria</taxon>
        <taxon>Bacillati</taxon>
        <taxon>Actinomycetota</taxon>
        <taxon>Actinomycetes</taxon>
        <taxon>Micromonosporales</taxon>
        <taxon>Micromonosporaceae</taxon>
        <taxon>Plantactinospora</taxon>
    </lineage>
</organism>
<evidence type="ECO:0000313" key="1">
    <source>
        <dbReference type="EMBL" id="MFC6018436.1"/>
    </source>
</evidence>
<dbReference type="Proteomes" id="UP001596203">
    <property type="component" value="Unassembled WGS sequence"/>
</dbReference>
<accession>A0ABW1KB23</accession>
<dbReference type="EMBL" id="JBHSPR010000017">
    <property type="protein sequence ID" value="MFC6018436.1"/>
    <property type="molecule type" value="Genomic_DNA"/>
</dbReference>
<comment type="caution">
    <text evidence="1">The sequence shown here is derived from an EMBL/GenBank/DDBJ whole genome shotgun (WGS) entry which is preliminary data.</text>
</comment>
<gene>
    <name evidence="1" type="ORF">ACFP2T_19780</name>
</gene>
<keyword evidence="2" id="KW-1185">Reference proteome</keyword>
<reference evidence="2" key="1">
    <citation type="journal article" date="2019" name="Int. J. Syst. Evol. Microbiol.">
        <title>The Global Catalogue of Microorganisms (GCM) 10K type strain sequencing project: providing services to taxonomists for standard genome sequencing and annotation.</title>
        <authorList>
            <consortium name="The Broad Institute Genomics Platform"/>
            <consortium name="The Broad Institute Genome Sequencing Center for Infectious Disease"/>
            <person name="Wu L."/>
            <person name="Ma J."/>
        </authorList>
    </citation>
    <scope>NUCLEOTIDE SEQUENCE [LARGE SCALE GENOMIC DNA]</scope>
    <source>
        <strain evidence="2">ZS-35-S2</strain>
    </source>
</reference>
<protein>
    <submittedName>
        <fullName evidence="1">Uncharacterized protein</fullName>
    </submittedName>
</protein>
<proteinExistence type="predicted"/>
<dbReference type="RefSeq" id="WP_377423927.1">
    <property type="nucleotide sequence ID" value="NZ_JBHSPR010000017.1"/>
</dbReference>